<name>A0A8J7KY97_9ACTN</name>
<protein>
    <submittedName>
        <fullName evidence="2">Uncharacterized protein</fullName>
    </submittedName>
</protein>
<keyword evidence="1" id="KW-0472">Membrane</keyword>
<gene>
    <name evidence="2" type="ORF">IW245_005231</name>
</gene>
<dbReference type="Proteomes" id="UP000622552">
    <property type="component" value="Unassembled WGS sequence"/>
</dbReference>
<sequence>MMRRVRSGVAAVGGLFAGALVAGPAWADGLEESRRGMGAIRGVGLVCCLVVVGLVVLGALIGISVTRKRRK</sequence>
<dbReference type="AlphaFoldDB" id="A0A8J7KY97"/>
<evidence type="ECO:0000256" key="1">
    <source>
        <dbReference type="SAM" id="Phobius"/>
    </source>
</evidence>
<keyword evidence="1" id="KW-0812">Transmembrane</keyword>
<keyword evidence="1" id="KW-1133">Transmembrane helix</keyword>
<dbReference type="EMBL" id="JADOUF010000001">
    <property type="protein sequence ID" value="MBG6139037.1"/>
    <property type="molecule type" value="Genomic_DNA"/>
</dbReference>
<reference evidence="2" key="1">
    <citation type="submission" date="2020-11" db="EMBL/GenBank/DDBJ databases">
        <title>Sequencing the genomes of 1000 actinobacteria strains.</title>
        <authorList>
            <person name="Klenk H.-P."/>
        </authorList>
    </citation>
    <scope>NUCLEOTIDE SEQUENCE</scope>
    <source>
        <strain evidence="2">DSM 45356</strain>
    </source>
</reference>
<dbReference type="RefSeq" id="WP_197005732.1">
    <property type="nucleotide sequence ID" value="NZ_BONS01000011.1"/>
</dbReference>
<feature type="transmembrane region" description="Helical" evidence="1">
    <location>
        <begin position="43"/>
        <end position="65"/>
    </location>
</feature>
<evidence type="ECO:0000313" key="2">
    <source>
        <dbReference type="EMBL" id="MBG6139037.1"/>
    </source>
</evidence>
<accession>A0A8J7KY97</accession>
<proteinExistence type="predicted"/>
<evidence type="ECO:0000313" key="3">
    <source>
        <dbReference type="Proteomes" id="UP000622552"/>
    </source>
</evidence>
<comment type="caution">
    <text evidence="2">The sequence shown here is derived from an EMBL/GenBank/DDBJ whole genome shotgun (WGS) entry which is preliminary data.</text>
</comment>
<organism evidence="2 3">
    <name type="scientific">Longispora fulva</name>
    <dbReference type="NCBI Taxonomy" id="619741"/>
    <lineage>
        <taxon>Bacteria</taxon>
        <taxon>Bacillati</taxon>
        <taxon>Actinomycetota</taxon>
        <taxon>Actinomycetes</taxon>
        <taxon>Micromonosporales</taxon>
        <taxon>Micromonosporaceae</taxon>
        <taxon>Longispora</taxon>
    </lineage>
</organism>
<keyword evidence="3" id="KW-1185">Reference proteome</keyword>